<dbReference type="SUPFAM" id="SSF53474">
    <property type="entry name" value="alpha/beta-Hydrolases"/>
    <property type="match status" value="1"/>
</dbReference>
<proteinExistence type="predicted"/>
<dbReference type="EMBL" id="PZZN01000001">
    <property type="protein sequence ID" value="PTM47105.1"/>
    <property type="molecule type" value="Genomic_DNA"/>
</dbReference>
<gene>
    <name evidence="3" type="ORF">C8J24_0488</name>
</gene>
<evidence type="ECO:0000256" key="1">
    <source>
        <dbReference type="SAM" id="MobiDB-lite"/>
    </source>
</evidence>
<organism evidence="3 4">
    <name type="scientific">Sphingomonas aerolata</name>
    <dbReference type="NCBI Taxonomy" id="185951"/>
    <lineage>
        <taxon>Bacteria</taxon>
        <taxon>Pseudomonadati</taxon>
        <taxon>Pseudomonadota</taxon>
        <taxon>Alphaproteobacteria</taxon>
        <taxon>Sphingomonadales</taxon>
        <taxon>Sphingomonadaceae</taxon>
        <taxon>Sphingomonas</taxon>
    </lineage>
</organism>
<feature type="region of interest" description="Disordered" evidence="1">
    <location>
        <begin position="1"/>
        <end position="22"/>
    </location>
</feature>
<dbReference type="InterPro" id="IPR051044">
    <property type="entry name" value="MAG_DAG_Lipase"/>
</dbReference>
<keyword evidence="4" id="KW-1185">Reference proteome</keyword>
<sequence>MFDSDPTSGPASGPARPHARTTVAPIVPAASRRAIPDDARVTRWIAPDGWSLRRFDWPAPNPRGRFLFQAGRGDSFEKYLETIAHLRSVGWSVTSLDWRGQGGSGRLSPDPYVGHVDDFATYDADLAGFWQQWRGEGDSGIPTAILGHSMGGLMVMRALTAGTIDPAAAILVAPMLGLRSPLGARLSGRIARYMARRAPIRAAWRQNERPGPVASRQRLLTHDADRYHDERWWHEAQPDLQLGPPSWTWLSEAFAGSAALACDPRVETIATPVLMLLADADKLVDPHAAVRIVERLRDARLVRFGPESAHEILRESDAVRDRALAALDAFLDDTVPRR</sequence>
<dbReference type="PANTHER" id="PTHR11614">
    <property type="entry name" value="PHOSPHOLIPASE-RELATED"/>
    <property type="match status" value="1"/>
</dbReference>
<feature type="domain" description="Serine aminopeptidase S33" evidence="2">
    <location>
        <begin position="61"/>
        <end position="317"/>
    </location>
</feature>
<evidence type="ECO:0000313" key="3">
    <source>
        <dbReference type="EMBL" id="PTM47105.1"/>
    </source>
</evidence>
<dbReference type="InterPro" id="IPR022742">
    <property type="entry name" value="Hydrolase_4"/>
</dbReference>
<evidence type="ECO:0000259" key="2">
    <source>
        <dbReference type="Pfam" id="PF12146"/>
    </source>
</evidence>
<protein>
    <submittedName>
        <fullName evidence="3">Lysophospholipase</fullName>
    </submittedName>
</protein>
<accession>A0A2T4YTF9</accession>
<dbReference type="RefSeq" id="WP_107930036.1">
    <property type="nucleotide sequence ID" value="NZ_PZZN01000001.1"/>
</dbReference>
<dbReference type="Proteomes" id="UP000240996">
    <property type="component" value="Unassembled WGS sequence"/>
</dbReference>
<dbReference type="Gene3D" id="3.40.50.1820">
    <property type="entry name" value="alpha/beta hydrolase"/>
    <property type="match status" value="1"/>
</dbReference>
<evidence type="ECO:0000313" key="4">
    <source>
        <dbReference type="Proteomes" id="UP000240996"/>
    </source>
</evidence>
<dbReference type="AlphaFoldDB" id="A0A2T4YTF9"/>
<dbReference type="Pfam" id="PF12146">
    <property type="entry name" value="Hydrolase_4"/>
    <property type="match status" value="1"/>
</dbReference>
<comment type="caution">
    <text evidence="3">The sequence shown here is derived from an EMBL/GenBank/DDBJ whole genome shotgun (WGS) entry which is preliminary data.</text>
</comment>
<name>A0A2T4YTF9_9SPHN</name>
<reference evidence="3 4" key="1">
    <citation type="submission" date="2018-04" db="EMBL/GenBank/DDBJ databases">
        <title>Genomic Encyclopedia of Type Strains, Phase III (KMG-III): the genomes of soil and plant-associated and newly described type strains.</title>
        <authorList>
            <person name="Whitman W."/>
        </authorList>
    </citation>
    <scope>NUCLEOTIDE SEQUENCE [LARGE SCALE GENOMIC DNA]</scope>
    <source>
        <strain evidence="3 4">NW12</strain>
    </source>
</reference>
<dbReference type="InterPro" id="IPR029058">
    <property type="entry name" value="AB_hydrolase_fold"/>
</dbReference>
<feature type="compositionally biased region" description="Polar residues" evidence="1">
    <location>
        <begin position="1"/>
        <end position="10"/>
    </location>
</feature>